<gene>
    <name evidence="1" type="ORF">DRB17_18295</name>
</gene>
<evidence type="ECO:0008006" key="3">
    <source>
        <dbReference type="Google" id="ProtNLM"/>
    </source>
</evidence>
<dbReference type="SUPFAM" id="SSF53335">
    <property type="entry name" value="S-adenosyl-L-methionine-dependent methyltransferases"/>
    <property type="match status" value="1"/>
</dbReference>
<dbReference type="RefSeq" id="WP_114583674.1">
    <property type="nucleotide sequence ID" value="NZ_QPMH01000028.1"/>
</dbReference>
<reference evidence="1 2" key="1">
    <citation type="submission" date="2018-07" db="EMBL/GenBank/DDBJ databases">
        <title>Venubactetium sediminum gen. nov., sp. nov., isolated from a marine solar saltern.</title>
        <authorList>
            <person name="Wang S."/>
        </authorList>
    </citation>
    <scope>NUCLEOTIDE SEQUENCE [LARGE SCALE GENOMIC DNA]</scope>
    <source>
        <strain evidence="1 2">WD2A32</strain>
    </source>
</reference>
<protein>
    <recommendedName>
        <fullName evidence="3">Class I SAM-dependent methyltransferase</fullName>
    </recommendedName>
</protein>
<dbReference type="AlphaFoldDB" id="A0A369TBT5"/>
<accession>A0A369TBT5</accession>
<organism evidence="1 2">
    <name type="scientific">Ferruginivarius sediminum</name>
    <dbReference type="NCBI Taxonomy" id="2661937"/>
    <lineage>
        <taxon>Bacteria</taxon>
        <taxon>Pseudomonadati</taxon>
        <taxon>Pseudomonadota</taxon>
        <taxon>Alphaproteobacteria</taxon>
        <taxon>Rhodospirillales</taxon>
        <taxon>Rhodospirillaceae</taxon>
        <taxon>Ferruginivarius</taxon>
    </lineage>
</organism>
<sequence>MQTYEELVGGEGRLIYYRAERFRAKDLFGLSHPELTVGGHRLSLHDLSMSGVAGFDDRSADWSQSVNRRLPMRLLVGNRPLHESMCEIRRLEPTPFGVKIGLKLVDSYLDIASLVSRHEEAQVRRELDSDLSAEVAAVPAEYRRVSADVIHMLHSYRGALRRLADHAPGQADVRLNGMEEVLWHCEERILPRWRELWFEANDLLWPVVEDPDVYRAVKSYTETVLTPEFLIGPIWRRGYEKPFGYPGDFKLMHQIYSHEWQGDTPYGKLVHRLGVHVGEFVANRMVMMKDAIAETVASKPRGRRAHIASLGAGPAQEVASYLDVPALPRPATFTLMDQDHRALSHAYEQTHPKVLRHGGAAQLRCLHVSFMQLLKAGSILDELPPQDLIYSVGLTDYLSDKRVTSLIQALYERLAPGGRLVIGNVKRSREASLWPLEFIADWNLIYREEADMRRLTNGLPGSEREFLSDETNCVVMAYVKKPEQG</sequence>
<keyword evidence="2" id="KW-1185">Reference proteome</keyword>
<evidence type="ECO:0000313" key="2">
    <source>
        <dbReference type="Proteomes" id="UP000253941"/>
    </source>
</evidence>
<evidence type="ECO:0000313" key="1">
    <source>
        <dbReference type="EMBL" id="RDD60386.1"/>
    </source>
</evidence>
<name>A0A369TBT5_9PROT</name>
<dbReference type="Proteomes" id="UP000253941">
    <property type="component" value="Unassembled WGS sequence"/>
</dbReference>
<dbReference type="Gene3D" id="3.40.50.150">
    <property type="entry name" value="Vaccinia Virus protein VP39"/>
    <property type="match status" value="1"/>
</dbReference>
<comment type="caution">
    <text evidence="1">The sequence shown here is derived from an EMBL/GenBank/DDBJ whole genome shotgun (WGS) entry which is preliminary data.</text>
</comment>
<proteinExistence type="predicted"/>
<dbReference type="InterPro" id="IPR029063">
    <property type="entry name" value="SAM-dependent_MTases_sf"/>
</dbReference>
<dbReference type="EMBL" id="QPMH01000028">
    <property type="protein sequence ID" value="RDD60386.1"/>
    <property type="molecule type" value="Genomic_DNA"/>
</dbReference>